<organism evidence="1 2">
    <name type="scientific">Glomerella acutata</name>
    <name type="common">Colletotrichum acutatum</name>
    <dbReference type="NCBI Taxonomy" id="27357"/>
    <lineage>
        <taxon>Eukaryota</taxon>
        <taxon>Fungi</taxon>
        <taxon>Dikarya</taxon>
        <taxon>Ascomycota</taxon>
        <taxon>Pezizomycotina</taxon>
        <taxon>Sordariomycetes</taxon>
        <taxon>Hypocreomycetidae</taxon>
        <taxon>Glomerellales</taxon>
        <taxon>Glomerellaceae</taxon>
        <taxon>Colletotrichum</taxon>
        <taxon>Colletotrichum acutatum species complex</taxon>
    </lineage>
</organism>
<name>A0AAD8X9S1_GLOAC</name>
<dbReference type="EMBL" id="JAHMHS010000148">
    <property type="protein sequence ID" value="KAK1712289.1"/>
    <property type="molecule type" value="Genomic_DNA"/>
</dbReference>
<accession>A0AAD8X9S1</accession>
<proteinExistence type="predicted"/>
<evidence type="ECO:0000313" key="2">
    <source>
        <dbReference type="Proteomes" id="UP001244207"/>
    </source>
</evidence>
<reference evidence="1" key="1">
    <citation type="submission" date="2021-12" db="EMBL/GenBank/DDBJ databases">
        <title>Comparative genomics, transcriptomics and evolutionary studies reveal genomic signatures of adaptation to plant cell wall in hemibiotrophic fungi.</title>
        <authorList>
            <consortium name="DOE Joint Genome Institute"/>
            <person name="Baroncelli R."/>
            <person name="Diaz J.F."/>
            <person name="Benocci T."/>
            <person name="Peng M."/>
            <person name="Battaglia E."/>
            <person name="Haridas S."/>
            <person name="Andreopoulos W."/>
            <person name="Labutti K."/>
            <person name="Pangilinan J."/>
            <person name="Floch G.L."/>
            <person name="Makela M.R."/>
            <person name="Henrissat B."/>
            <person name="Grigoriev I.V."/>
            <person name="Crouch J.A."/>
            <person name="De Vries R.P."/>
            <person name="Sukno S.A."/>
            <person name="Thon M.R."/>
        </authorList>
    </citation>
    <scope>NUCLEOTIDE SEQUENCE</scope>
    <source>
        <strain evidence="1">CBS 112980</strain>
    </source>
</reference>
<protein>
    <submittedName>
        <fullName evidence="1">Uncharacterized protein</fullName>
    </submittedName>
</protein>
<comment type="caution">
    <text evidence="1">The sequence shown here is derived from an EMBL/GenBank/DDBJ whole genome shotgun (WGS) entry which is preliminary data.</text>
</comment>
<dbReference type="GeneID" id="85393274"/>
<gene>
    <name evidence="1" type="ORF">BDZ83DRAFT_638641</name>
</gene>
<dbReference type="RefSeq" id="XP_060359407.1">
    <property type="nucleotide sequence ID" value="XM_060509375.1"/>
</dbReference>
<dbReference type="AlphaFoldDB" id="A0AAD8X9S1"/>
<keyword evidence="2" id="KW-1185">Reference proteome</keyword>
<sequence>MLCMLTRRSEKDQGKRRQLLPAMQDAVADDLLARVPWVRTFGDAQALGCLAMASLGVDSS</sequence>
<evidence type="ECO:0000313" key="1">
    <source>
        <dbReference type="EMBL" id="KAK1712289.1"/>
    </source>
</evidence>
<dbReference type="Proteomes" id="UP001244207">
    <property type="component" value="Unassembled WGS sequence"/>
</dbReference>